<keyword evidence="2" id="KW-1185">Reference proteome</keyword>
<accession>A0A2H4YF19</accession>
<evidence type="ECO:0000313" key="2">
    <source>
        <dbReference type="Proteomes" id="UP000240934"/>
    </source>
</evidence>
<dbReference type="EMBL" id="MG250483">
    <property type="protein sequence ID" value="AUE22769.1"/>
    <property type="molecule type" value="Genomic_DNA"/>
</dbReference>
<gene>
    <name evidence="1" type="ORF">Ah1_00251</name>
</gene>
<organism evidence="1 2">
    <name type="scientific">Aeromonas phage Ah1</name>
    <dbReference type="NCBI Taxonomy" id="2053701"/>
    <lineage>
        <taxon>Viruses</taxon>
        <taxon>Duplodnaviria</taxon>
        <taxon>Heunggongvirae</taxon>
        <taxon>Uroviricota</taxon>
        <taxon>Caudoviricetes</taxon>
        <taxon>Pantevenvirales</taxon>
        <taxon>Straboviridae</taxon>
        <taxon>Cinqassovirus</taxon>
        <taxon>Cinqassovirus ah1</taxon>
    </lineage>
</organism>
<protein>
    <submittedName>
        <fullName evidence="1">Uncharacterized protein</fullName>
    </submittedName>
</protein>
<sequence length="155" mass="17455">MAKKSKAQDVVSSEVEIVKESIVPVVEEIAQEVIPAPIELVEIQEKVEPVKSVEKPATKPAQVISKEIPSMAFDVMGESFPWAWNMSNINNKYWFSCIDSAQYADLKSERDSEFKSFVRGLIEKTGMTVVVREPRNSMFVHIDGTEITESTVIYL</sequence>
<reference evidence="1 2" key="1">
    <citation type="submission" date="2017-10" db="EMBL/GenBank/DDBJ databases">
        <title>Antibacterial composition for extension of chilled fish shelf life and decreasing of risk of food-borne infections, bacteriophage strains for its preparation.</title>
        <authorList>
            <person name="Zulkarneev E.R."/>
            <person name="Aleshkin A.V."/>
            <person name="Rubalsky O.V."/>
            <person name="Kiseleva I.A."/>
            <person name="Rubalskii E.O."/>
            <person name="Lebedev S.N."/>
        </authorList>
    </citation>
    <scope>NUCLEOTIDE SEQUENCE [LARGE SCALE GENOMIC DNA]</scope>
</reference>
<name>A0A2H4YF19_9CAUD</name>
<proteinExistence type="predicted"/>
<dbReference type="Proteomes" id="UP000240934">
    <property type="component" value="Segment"/>
</dbReference>
<evidence type="ECO:0000313" key="1">
    <source>
        <dbReference type="EMBL" id="AUE22769.1"/>
    </source>
</evidence>